<dbReference type="Pfam" id="PF11716">
    <property type="entry name" value="MDMPI_N"/>
    <property type="match status" value="1"/>
</dbReference>
<keyword evidence="3" id="KW-0413">Isomerase</keyword>
<dbReference type="GO" id="GO:0046872">
    <property type="term" value="F:metal ion binding"/>
    <property type="evidence" value="ECO:0007669"/>
    <property type="project" value="InterPro"/>
</dbReference>
<dbReference type="SUPFAM" id="SSF55718">
    <property type="entry name" value="SCP-like"/>
    <property type="match status" value="1"/>
</dbReference>
<dbReference type="InterPro" id="IPR010872">
    <property type="entry name" value="MDMPI_C-term_domain"/>
</dbReference>
<feature type="domain" description="MDMPI C-terminal" evidence="1">
    <location>
        <begin position="155"/>
        <end position="226"/>
    </location>
</feature>
<proteinExistence type="predicted"/>
<name>A0A7W9UW77_9ACTN</name>
<dbReference type="Pfam" id="PF07398">
    <property type="entry name" value="MDMPI_C"/>
    <property type="match status" value="1"/>
</dbReference>
<gene>
    <name evidence="3" type="ORF">FHS42_000618</name>
</gene>
<dbReference type="GO" id="GO:0050077">
    <property type="term" value="F:maleylpyruvate isomerase activity"/>
    <property type="evidence" value="ECO:0007669"/>
    <property type="project" value="UniProtKB-EC"/>
</dbReference>
<keyword evidence="3" id="KW-0670">Pyruvate</keyword>
<accession>A0A7W9UW77</accession>
<dbReference type="SUPFAM" id="SSF109854">
    <property type="entry name" value="DinB/YfiT-like putative metalloenzymes"/>
    <property type="match status" value="1"/>
</dbReference>
<dbReference type="EMBL" id="JACHJL010000001">
    <property type="protein sequence ID" value="MBB5933600.1"/>
    <property type="molecule type" value="Genomic_DNA"/>
</dbReference>
<reference evidence="3 4" key="1">
    <citation type="submission" date="2020-08" db="EMBL/GenBank/DDBJ databases">
        <title>Genomic Encyclopedia of Type Strains, Phase III (KMG-III): the genomes of soil and plant-associated and newly described type strains.</title>
        <authorList>
            <person name="Whitman W."/>
        </authorList>
    </citation>
    <scope>NUCLEOTIDE SEQUENCE [LARGE SCALE GENOMIC DNA]</scope>
    <source>
        <strain evidence="3 4">CECT 8305</strain>
    </source>
</reference>
<dbReference type="InterPro" id="IPR024344">
    <property type="entry name" value="MDMPI_metal-binding"/>
</dbReference>
<dbReference type="AlphaFoldDB" id="A0A7W9UW77"/>
<protein>
    <submittedName>
        <fullName evidence="3">Maleylpyruvate isomerase</fullName>
        <ecNumber evidence="3">5.2.1.4</ecNumber>
    </submittedName>
</protein>
<dbReference type="EC" id="5.2.1.4" evidence="3"/>
<keyword evidence="4" id="KW-1185">Reference proteome</keyword>
<evidence type="ECO:0000313" key="3">
    <source>
        <dbReference type="EMBL" id="MBB5933600.1"/>
    </source>
</evidence>
<dbReference type="Proteomes" id="UP000588098">
    <property type="component" value="Unassembled WGS sequence"/>
</dbReference>
<evidence type="ECO:0000259" key="2">
    <source>
        <dbReference type="Pfam" id="PF11716"/>
    </source>
</evidence>
<dbReference type="InterPro" id="IPR036527">
    <property type="entry name" value="SCP2_sterol-bd_dom_sf"/>
</dbReference>
<dbReference type="NCBIfam" id="TIGR03083">
    <property type="entry name" value="maleylpyruvate isomerase family mycothiol-dependent enzyme"/>
    <property type="match status" value="1"/>
</dbReference>
<evidence type="ECO:0000259" key="1">
    <source>
        <dbReference type="Pfam" id="PF07398"/>
    </source>
</evidence>
<dbReference type="Gene3D" id="3.30.1050.20">
    <property type="match status" value="1"/>
</dbReference>
<dbReference type="InterPro" id="IPR017517">
    <property type="entry name" value="Maleyloyr_isom"/>
</dbReference>
<dbReference type="RefSeq" id="WP_184568873.1">
    <property type="nucleotide sequence ID" value="NZ_JACHJL010000001.1"/>
</dbReference>
<dbReference type="InterPro" id="IPR034660">
    <property type="entry name" value="DinB/YfiT-like"/>
</dbReference>
<feature type="domain" description="Mycothiol-dependent maleylpyruvate isomerase metal-binding" evidence="2">
    <location>
        <begin position="12"/>
        <end position="147"/>
    </location>
</feature>
<dbReference type="Gene3D" id="1.20.120.450">
    <property type="entry name" value="dinb family like domain"/>
    <property type="match status" value="1"/>
</dbReference>
<evidence type="ECO:0000313" key="4">
    <source>
        <dbReference type="Proteomes" id="UP000588098"/>
    </source>
</evidence>
<comment type="caution">
    <text evidence="3">The sequence shown here is derived from an EMBL/GenBank/DDBJ whole genome shotgun (WGS) entry which is preliminary data.</text>
</comment>
<sequence>MTDFAHDAAAVQAATDRLLTAVTSLDDAAATRPSLLPGWTRGHILAHLARNADAIVNLLTWARTGEETPMYANDDARNADIARDADRPLPVHLDDLRTSAFRFNSAAAALTHDRWEFVVAMRNGVTERAARLPFRRLIEVELHHVDLDIGYQLTDLPDDFVEREVEFLTSGKFAGHADVPALTLTTPAGRAWHTGRSEGKPITIEGTPVALLGWLTGRADGSELVSPVAPLPTLPPLG</sequence>
<organism evidence="3 4">
    <name type="scientific">Streptomyces zagrosensis</name>
    <dbReference type="NCBI Taxonomy" id="1042984"/>
    <lineage>
        <taxon>Bacteria</taxon>
        <taxon>Bacillati</taxon>
        <taxon>Actinomycetota</taxon>
        <taxon>Actinomycetes</taxon>
        <taxon>Kitasatosporales</taxon>
        <taxon>Streptomycetaceae</taxon>
        <taxon>Streptomyces</taxon>
    </lineage>
</organism>